<sequence>FFADNHTCQPYTIFSLASFDQAHNGDGVAASNLFRTIAVSALKDGSNAVLQRGRVQELRGRCTDQRGITNEFDIILGFYGGESSLPILGNQRLNKYLENLAPLLSTYIDKASKSVASFIEK</sequence>
<feature type="non-terminal residue" evidence="1">
    <location>
        <position position="121"/>
    </location>
</feature>
<proteinExistence type="predicted"/>
<keyword evidence="2" id="KW-1185">Reference proteome</keyword>
<evidence type="ECO:0000313" key="1">
    <source>
        <dbReference type="EMBL" id="KAG0272109.1"/>
    </source>
</evidence>
<organism evidence="1 2">
    <name type="scientific">Linnemannia gamsii</name>
    <dbReference type="NCBI Taxonomy" id="64522"/>
    <lineage>
        <taxon>Eukaryota</taxon>
        <taxon>Fungi</taxon>
        <taxon>Fungi incertae sedis</taxon>
        <taxon>Mucoromycota</taxon>
        <taxon>Mortierellomycotina</taxon>
        <taxon>Mortierellomycetes</taxon>
        <taxon>Mortierellales</taxon>
        <taxon>Mortierellaceae</taxon>
        <taxon>Linnemannia</taxon>
    </lineage>
</organism>
<comment type="caution">
    <text evidence="1">The sequence shown here is derived from an EMBL/GenBank/DDBJ whole genome shotgun (WGS) entry which is preliminary data.</text>
</comment>
<reference evidence="1" key="1">
    <citation type="journal article" date="2020" name="Fungal Divers.">
        <title>Resolving the Mortierellaceae phylogeny through synthesis of multi-gene phylogenetics and phylogenomics.</title>
        <authorList>
            <person name="Vandepol N."/>
            <person name="Liber J."/>
            <person name="Desiro A."/>
            <person name="Na H."/>
            <person name="Kennedy M."/>
            <person name="Barry K."/>
            <person name="Grigoriev I.V."/>
            <person name="Miller A.N."/>
            <person name="O'Donnell K."/>
            <person name="Stajich J.E."/>
            <person name="Bonito G."/>
        </authorList>
    </citation>
    <scope>NUCLEOTIDE SEQUENCE</scope>
    <source>
        <strain evidence="1">NVP60</strain>
    </source>
</reference>
<evidence type="ECO:0000313" key="2">
    <source>
        <dbReference type="Proteomes" id="UP000823405"/>
    </source>
</evidence>
<dbReference type="Proteomes" id="UP000823405">
    <property type="component" value="Unassembled WGS sequence"/>
</dbReference>
<gene>
    <name evidence="1" type="ORF">BGZ97_011082</name>
</gene>
<dbReference type="OrthoDB" id="2250876at2759"/>
<dbReference type="AlphaFoldDB" id="A0A9P6UDN8"/>
<dbReference type="EMBL" id="JAAAIN010006036">
    <property type="protein sequence ID" value="KAG0272109.1"/>
    <property type="molecule type" value="Genomic_DNA"/>
</dbReference>
<feature type="non-terminal residue" evidence="1">
    <location>
        <position position="1"/>
    </location>
</feature>
<protein>
    <submittedName>
        <fullName evidence="1">Uncharacterized protein</fullName>
    </submittedName>
</protein>
<name>A0A9P6UDN8_9FUNG</name>
<accession>A0A9P6UDN8</accession>